<evidence type="ECO:0000256" key="1">
    <source>
        <dbReference type="SAM" id="SignalP"/>
    </source>
</evidence>
<reference evidence="3" key="1">
    <citation type="journal article" date="2017" name="Genome Announc.">
        <title>Draft Genome Sequence of Terrimicrobium sacchariphilum NM-5T, a Facultative Anaerobic Soil Bacterium of the Class Spartobacteria.</title>
        <authorList>
            <person name="Qiu Y.L."/>
            <person name="Tourlousse D.M."/>
            <person name="Matsuura N."/>
            <person name="Ohashi A."/>
            <person name="Sekiguchi Y."/>
        </authorList>
    </citation>
    <scope>NUCLEOTIDE SEQUENCE [LARGE SCALE GENOMIC DNA]</scope>
    <source>
        <strain evidence="3">NM-5</strain>
    </source>
</reference>
<dbReference type="AlphaFoldDB" id="A0A146G3P4"/>
<comment type="caution">
    <text evidence="2">The sequence shown here is derived from an EMBL/GenBank/DDBJ whole genome shotgun (WGS) entry which is preliminary data.</text>
</comment>
<keyword evidence="3" id="KW-1185">Reference proteome</keyword>
<accession>A0A146G3P4</accession>
<keyword evidence="1" id="KW-0732">Signal</keyword>
<dbReference type="InParanoid" id="A0A146G3P4"/>
<organism evidence="2 3">
    <name type="scientific">Terrimicrobium sacchariphilum</name>
    <dbReference type="NCBI Taxonomy" id="690879"/>
    <lineage>
        <taxon>Bacteria</taxon>
        <taxon>Pseudomonadati</taxon>
        <taxon>Verrucomicrobiota</taxon>
        <taxon>Terrimicrobiia</taxon>
        <taxon>Terrimicrobiales</taxon>
        <taxon>Terrimicrobiaceae</taxon>
        <taxon>Terrimicrobium</taxon>
    </lineage>
</organism>
<evidence type="ECO:0008006" key="4">
    <source>
        <dbReference type="Google" id="ProtNLM"/>
    </source>
</evidence>
<dbReference type="Proteomes" id="UP000076023">
    <property type="component" value="Unassembled WGS sequence"/>
</dbReference>
<protein>
    <recommendedName>
        <fullName evidence="4">MetA-pathway of phenol degradation</fullName>
    </recommendedName>
</protein>
<feature type="chain" id="PRO_5007524343" description="MetA-pathway of phenol degradation" evidence="1">
    <location>
        <begin position="37"/>
        <end position="302"/>
    </location>
</feature>
<gene>
    <name evidence="2" type="ORF">TSACC_2469</name>
</gene>
<proteinExistence type="predicted"/>
<sequence>MAAKPKTKENYKMKLATKIVAAVGMAAMLANQPLLAGDGKTFKEKVVVEEEKKWWGASLSTGWDSLYMFRGVNILRFDSDGTKQSYGSSLYWTDLNATWNITDNDFLTVGTWMAFGLTKSVYKELDVYTSYTHNFGNLAVSLGYTFYYYISSQLYQNELNAKVAYTFELPAGITITPSLTYYFNVGPDFRNFDSWTGAVNSASSYLLARIDGAVPLYKDVLSLTPWFAFGTSFDYNPQTSDNANGFNFYTGANNIEFGLGLPIKINDMITLYGYGAYSYQWEGLLGTEPSTFWGGAKVTFSF</sequence>
<name>A0A146G3P4_TERSA</name>
<dbReference type="EMBL" id="BDCO01000002">
    <property type="protein sequence ID" value="GAT32072.1"/>
    <property type="molecule type" value="Genomic_DNA"/>
</dbReference>
<feature type="signal peptide" evidence="1">
    <location>
        <begin position="1"/>
        <end position="36"/>
    </location>
</feature>
<evidence type="ECO:0000313" key="2">
    <source>
        <dbReference type="EMBL" id="GAT32072.1"/>
    </source>
</evidence>
<dbReference type="STRING" id="690879.TSACC_2469"/>
<evidence type="ECO:0000313" key="3">
    <source>
        <dbReference type="Proteomes" id="UP000076023"/>
    </source>
</evidence>